<dbReference type="RefSeq" id="WP_209333252.1">
    <property type="nucleotide sequence ID" value="NZ_JAGIYY010000001.1"/>
</dbReference>
<dbReference type="InterPro" id="IPR036291">
    <property type="entry name" value="NAD(P)-bd_dom_sf"/>
</dbReference>
<dbReference type="SUPFAM" id="SSF51735">
    <property type="entry name" value="NAD(P)-binding Rossmann-fold domains"/>
    <property type="match status" value="1"/>
</dbReference>
<gene>
    <name evidence="2" type="ORF">J5Y06_00990</name>
</gene>
<dbReference type="Proteomes" id="UP000666240">
    <property type="component" value="Unassembled WGS sequence"/>
</dbReference>
<dbReference type="InterPro" id="IPR001509">
    <property type="entry name" value="Epimerase_deHydtase"/>
</dbReference>
<evidence type="ECO:0000313" key="2">
    <source>
        <dbReference type="EMBL" id="MBP0437223.1"/>
    </source>
</evidence>
<reference evidence="2" key="1">
    <citation type="submission" date="2021-03" db="EMBL/GenBank/DDBJ databases">
        <title>Genome sequencing and assembly of Tianweitania sediminis.</title>
        <authorList>
            <person name="Chhetri G."/>
        </authorList>
    </citation>
    <scope>NUCLEOTIDE SEQUENCE</scope>
    <source>
        <strain evidence="2">Z8</strain>
    </source>
</reference>
<keyword evidence="3" id="KW-1185">Reference proteome</keyword>
<comment type="caution">
    <text evidence="2">The sequence shown here is derived from an EMBL/GenBank/DDBJ whole genome shotgun (WGS) entry which is preliminary data.</text>
</comment>
<name>A0A8J7UGY7_9HYPH</name>
<proteinExistence type="predicted"/>
<dbReference type="EMBL" id="JAGIYY010000001">
    <property type="protein sequence ID" value="MBP0437223.1"/>
    <property type="molecule type" value="Genomic_DNA"/>
</dbReference>
<feature type="domain" description="NAD-dependent epimerase/dehydratase" evidence="1">
    <location>
        <begin position="12"/>
        <end position="218"/>
    </location>
</feature>
<dbReference type="GO" id="GO:0044877">
    <property type="term" value="F:protein-containing complex binding"/>
    <property type="evidence" value="ECO:0007669"/>
    <property type="project" value="TreeGrafter"/>
</dbReference>
<protein>
    <submittedName>
        <fullName evidence="2">Complex I NDUFA9 subunit family protein</fullName>
    </submittedName>
</protein>
<evidence type="ECO:0000259" key="1">
    <source>
        <dbReference type="Pfam" id="PF01370"/>
    </source>
</evidence>
<dbReference type="InterPro" id="IPR051207">
    <property type="entry name" value="ComplexI_NDUFA9_subunit"/>
</dbReference>
<sequence>MTTIKSTPKLATVFGGSGFLGRYIVRSLAKRGFQVRVACRRPELAGHVQPLGNVGQIHAVQANLRHRWSVDRAVEGADYVVNAVGLLAESGRQSFSSVQDEGARAVAEAARSVGAGLTHISAIGADPNSESGYAQSKARGEQGVREVIPDAVILRPSIVFGPEDQFFNRFADMARISPFLPLLGGGHTRLQPVYAGDIGEVVGMAGENRVAPGLYELGGPEVLTFRECMEHMLQVIDRKRVFIPIPWPIARLQGAVLGMLPGKLLTSDQVKLLQRDNVVSAEAEQAGRTLLGLGITPESIDALLPSYLWRYRLAGQYTRVGKQA</sequence>
<dbReference type="PANTHER" id="PTHR12126">
    <property type="entry name" value="NADH-UBIQUINONE OXIDOREDUCTASE 39 KDA SUBUNIT-RELATED"/>
    <property type="match status" value="1"/>
</dbReference>
<dbReference type="AlphaFoldDB" id="A0A8J7UGY7"/>
<dbReference type="FunFam" id="3.40.50.720:FF:000702">
    <property type="entry name" value="NADH dehydrogenase (Ubiquinone)"/>
    <property type="match status" value="1"/>
</dbReference>
<dbReference type="PANTHER" id="PTHR12126:SF11">
    <property type="entry name" value="NADH DEHYDROGENASE [UBIQUINONE] 1 ALPHA SUBCOMPLEX SUBUNIT 9, MITOCHONDRIAL"/>
    <property type="match status" value="1"/>
</dbReference>
<dbReference type="CDD" id="cd05271">
    <property type="entry name" value="NDUFA9_like_SDR_a"/>
    <property type="match status" value="1"/>
</dbReference>
<dbReference type="Pfam" id="PF01370">
    <property type="entry name" value="Epimerase"/>
    <property type="match status" value="1"/>
</dbReference>
<evidence type="ECO:0000313" key="3">
    <source>
        <dbReference type="Proteomes" id="UP000666240"/>
    </source>
</evidence>
<organism evidence="2 3">
    <name type="scientific">Tianweitania sediminis</name>
    <dbReference type="NCBI Taxonomy" id="1502156"/>
    <lineage>
        <taxon>Bacteria</taxon>
        <taxon>Pseudomonadati</taxon>
        <taxon>Pseudomonadota</taxon>
        <taxon>Alphaproteobacteria</taxon>
        <taxon>Hyphomicrobiales</taxon>
        <taxon>Phyllobacteriaceae</taxon>
        <taxon>Tianweitania</taxon>
    </lineage>
</organism>
<dbReference type="Gene3D" id="3.40.50.720">
    <property type="entry name" value="NAD(P)-binding Rossmann-like Domain"/>
    <property type="match status" value="1"/>
</dbReference>
<accession>A0A8J7UGY7</accession>